<dbReference type="Pfam" id="PF00665">
    <property type="entry name" value="rve"/>
    <property type="match status" value="1"/>
</dbReference>
<reference evidence="2" key="1">
    <citation type="submission" date="2018-05" db="EMBL/GenBank/DDBJ databases">
        <title>Draft genome of Mucuna pruriens seed.</title>
        <authorList>
            <person name="Nnadi N.E."/>
            <person name="Vos R."/>
            <person name="Hasami M.H."/>
            <person name="Devisetty U.K."/>
            <person name="Aguiy J.C."/>
        </authorList>
    </citation>
    <scope>NUCLEOTIDE SEQUENCE [LARGE SCALE GENOMIC DNA]</scope>
    <source>
        <strain evidence="2">JCA_2017</strain>
    </source>
</reference>
<evidence type="ECO:0000313" key="3">
    <source>
        <dbReference type="Proteomes" id="UP000257109"/>
    </source>
</evidence>
<proteinExistence type="predicted"/>
<dbReference type="InterPro" id="IPR012337">
    <property type="entry name" value="RNaseH-like_sf"/>
</dbReference>
<dbReference type="InterPro" id="IPR001584">
    <property type="entry name" value="Integrase_cat-core"/>
</dbReference>
<protein>
    <submittedName>
        <fullName evidence="2">Gag-pol</fullName>
    </submittedName>
</protein>
<dbReference type="GO" id="GO:0003676">
    <property type="term" value="F:nucleic acid binding"/>
    <property type="evidence" value="ECO:0007669"/>
    <property type="project" value="InterPro"/>
</dbReference>
<dbReference type="InterPro" id="IPR052160">
    <property type="entry name" value="Gypsy_RT_Integrase-like"/>
</dbReference>
<dbReference type="InterPro" id="IPR036397">
    <property type="entry name" value="RNaseH_sf"/>
</dbReference>
<dbReference type="SUPFAM" id="SSF53098">
    <property type="entry name" value="Ribonuclease H-like"/>
    <property type="match status" value="1"/>
</dbReference>
<organism evidence="2 3">
    <name type="scientific">Mucuna pruriens</name>
    <name type="common">Velvet bean</name>
    <name type="synonym">Dolichos pruriens</name>
    <dbReference type="NCBI Taxonomy" id="157652"/>
    <lineage>
        <taxon>Eukaryota</taxon>
        <taxon>Viridiplantae</taxon>
        <taxon>Streptophyta</taxon>
        <taxon>Embryophyta</taxon>
        <taxon>Tracheophyta</taxon>
        <taxon>Spermatophyta</taxon>
        <taxon>Magnoliopsida</taxon>
        <taxon>eudicotyledons</taxon>
        <taxon>Gunneridae</taxon>
        <taxon>Pentapetalae</taxon>
        <taxon>rosids</taxon>
        <taxon>fabids</taxon>
        <taxon>Fabales</taxon>
        <taxon>Fabaceae</taxon>
        <taxon>Papilionoideae</taxon>
        <taxon>50 kb inversion clade</taxon>
        <taxon>NPAAA clade</taxon>
        <taxon>indigoferoid/millettioid clade</taxon>
        <taxon>Phaseoleae</taxon>
        <taxon>Mucuna</taxon>
    </lineage>
</organism>
<feature type="domain" description="Integrase catalytic" evidence="1">
    <location>
        <begin position="10"/>
        <end position="149"/>
    </location>
</feature>
<accession>A0A371H5U6</accession>
<evidence type="ECO:0000313" key="2">
    <source>
        <dbReference type="EMBL" id="RDX98165.1"/>
    </source>
</evidence>
<dbReference type="AlphaFoldDB" id="A0A371H5U6"/>
<dbReference type="OrthoDB" id="2273864at2759"/>
<sequence length="149" mass="17229">MFGELTSWGRSLSPMDTCTFYWLWTTFFDVWGIDFVGSFPISNGYSYILLAVDYMSRWVEEMATKTNDAKVVVNFLKSNIFCKFGMPKALISDHESHFCNRAMSSLLEKYGVVHRVTTAYHPQTNGQAEVFNREIKKILQKLTNPGWKD</sequence>
<dbReference type="GO" id="GO:0015074">
    <property type="term" value="P:DNA integration"/>
    <property type="evidence" value="ECO:0007669"/>
    <property type="project" value="InterPro"/>
</dbReference>
<dbReference type="Proteomes" id="UP000257109">
    <property type="component" value="Unassembled WGS sequence"/>
</dbReference>
<gene>
    <name evidence="2" type="primary">gag-pol</name>
    <name evidence="2" type="ORF">CR513_18933</name>
</gene>
<evidence type="ECO:0000259" key="1">
    <source>
        <dbReference type="PROSITE" id="PS50994"/>
    </source>
</evidence>
<dbReference type="PROSITE" id="PS50994">
    <property type="entry name" value="INTEGRASE"/>
    <property type="match status" value="1"/>
</dbReference>
<feature type="non-terminal residue" evidence="2">
    <location>
        <position position="1"/>
    </location>
</feature>
<comment type="caution">
    <text evidence="2">The sequence shown here is derived from an EMBL/GenBank/DDBJ whole genome shotgun (WGS) entry which is preliminary data.</text>
</comment>
<keyword evidence="3" id="KW-1185">Reference proteome</keyword>
<name>A0A371H5U6_MUCPR</name>
<dbReference type="EMBL" id="QJKJ01003497">
    <property type="protein sequence ID" value="RDX98165.1"/>
    <property type="molecule type" value="Genomic_DNA"/>
</dbReference>
<dbReference type="PANTHER" id="PTHR47266">
    <property type="entry name" value="ENDONUCLEASE-RELATED"/>
    <property type="match status" value="1"/>
</dbReference>
<dbReference type="Gene3D" id="3.30.420.10">
    <property type="entry name" value="Ribonuclease H-like superfamily/Ribonuclease H"/>
    <property type="match status" value="1"/>
</dbReference>